<keyword evidence="1" id="KW-0805">Transcription regulation</keyword>
<dbReference type="SUPFAM" id="SSF46689">
    <property type="entry name" value="Homeodomain-like"/>
    <property type="match status" value="2"/>
</dbReference>
<dbReference type="EMBL" id="FRAC01000037">
    <property type="protein sequence ID" value="SHL55167.1"/>
    <property type="molecule type" value="Genomic_DNA"/>
</dbReference>
<dbReference type="OrthoDB" id="9816344at2"/>
<name>A0A1M7BJQ6_9FIRM</name>
<dbReference type="Gene3D" id="1.10.10.60">
    <property type="entry name" value="Homeodomain-like"/>
    <property type="match status" value="2"/>
</dbReference>
<dbReference type="Pfam" id="PF12833">
    <property type="entry name" value="HTH_18"/>
    <property type="match status" value="1"/>
</dbReference>
<evidence type="ECO:0000313" key="6">
    <source>
        <dbReference type="Proteomes" id="UP000184386"/>
    </source>
</evidence>
<dbReference type="InterPro" id="IPR009057">
    <property type="entry name" value="Homeodomain-like_sf"/>
</dbReference>
<evidence type="ECO:0000256" key="3">
    <source>
        <dbReference type="ARBA" id="ARBA00023163"/>
    </source>
</evidence>
<dbReference type="Proteomes" id="UP000184386">
    <property type="component" value="Unassembled WGS sequence"/>
</dbReference>
<dbReference type="PROSITE" id="PS01124">
    <property type="entry name" value="HTH_ARAC_FAMILY_2"/>
    <property type="match status" value="1"/>
</dbReference>
<keyword evidence="6" id="KW-1185">Reference proteome</keyword>
<sequence>MCYLIVFSSSESIKTQLGSLLSPSVSSLVTIETAPYPNGFVSLLPGGLPAAFIADTQNAPEQLQNPWLQLLPMQYPQIPYYNYDASPDFAEQLDKLAKTRSRSAAAPLASYAQTLAFLEQITSTPLIAGTEKLNFSAYTKYSFAACALMLTGNETIPSLRDACGNLVKQYPSSFCYINYQSNVLLFTLYAKTGDFTQLELNRQTFADKMQSEGNPCPPFKVGIIHHGLPGLISSYMEAVQVYYVNKLRTPCTYFDEISSPPGQPLKLQRLKEIERSIRTDIQFLEGQNVLQYVRLWFDECKNLNSTLNELKYDLINLYSTIKYVLFDMYNLKLKRIKSGLEVHEILNIATLEELERWFYNWLIYTLDNFDLTRSNTDFQIDEVLQFITNHITDGLTLTKISSYFYVNPSYLSTLFKKETGQTYISYVTKVKMEKACELLNSNFKVFEVSSMLGYEDIRHFRNTFKKYHGIPPSEYKAK</sequence>
<dbReference type="STRING" id="1121322.SAMN02745136_05153"/>
<proteinExistence type="predicted"/>
<evidence type="ECO:0000256" key="2">
    <source>
        <dbReference type="ARBA" id="ARBA00023125"/>
    </source>
</evidence>
<dbReference type="PANTHER" id="PTHR43280">
    <property type="entry name" value="ARAC-FAMILY TRANSCRIPTIONAL REGULATOR"/>
    <property type="match status" value="1"/>
</dbReference>
<keyword evidence="3" id="KW-0804">Transcription</keyword>
<dbReference type="InterPro" id="IPR018062">
    <property type="entry name" value="HTH_AraC-typ_CS"/>
</dbReference>
<dbReference type="SMART" id="SM00342">
    <property type="entry name" value="HTH_ARAC"/>
    <property type="match status" value="1"/>
</dbReference>
<evidence type="ECO:0000259" key="4">
    <source>
        <dbReference type="PROSITE" id="PS01124"/>
    </source>
</evidence>
<evidence type="ECO:0000313" key="5">
    <source>
        <dbReference type="EMBL" id="SHL55167.1"/>
    </source>
</evidence>
<dbReference type="GO" id="GO:0003700">
    <property type="term" value="F:DNA-binding transcription factor activity"/>
    <property type="evidence" value="ECO:0007669"/>
    <property type="project" value="InterPro"/>
</dbReference>
<protein>
    <submittedName>
        <fullName evidence="5">Helix-turn-helix domain-containing protein</fullName>
    </submittedName>
</protein>
<reference evidence="5 6" key="1">
    <citation type="submission" date="2016-11" db="EMBL/GenBank/DDBJ databases">
        <authorList>
            <person name="Jaros S."/>
            <person name="Januszkiewicz K."/>
            <person name="Wedrychowicz H."/>
        </authorList>
    </citation>
    <scope>NUCLEOTIDE SEQUENCE [LARGE SCALE GENOMIC DNA]</scope>
    <source>
        <strain evidence="5 6">DSM 15929</strain>
    </source>
</reference>
<dbReference type="InterPro" id="IPR018060">
    <property type="entry name" value="HTH_AraC"/>
</dbReference>
<organism evidence="5 6">
    <name type="scientific">Anaerocolumna jejuensis DSM 15929</name>
    <dbReference type="NCBI Taxonomy" id="1121322"/>
    <lineage>
        <taxon>Bacteria</taxon>
        <taxon>Bacillati</taxon>
        <taxon>Bacillota</taxon>
        <taxon>Clostridia</taxon>
        <taxon>Lachnospirales</taxon>
        <taxon>Lachnospiraceae</taxon>
        <taxon>Anaerocolumna</taxon>
    </lineage>
</organism>
<dbReference type="PROSITE" id="PS00041">
    <property type="entry name" value="HTH_ARAC_FAMILY_1"/>
    <property type="match status" value="1"/>
</dbReference>
<dbReference type="GO" id="GO:0043565">
    <property type="term" value="F:sequence-specific DNA binding"/>
    <property type="evidence" value="ECO:0007669"/>
    <property type="project" value="InterPro"/>
</dbReference>
<dbReference type="PANTHER" id="PTHR43280:SF28">
    <property type="entry name" value="HTH-TYPE TRANSCRIPTIONAL ACTIVATOR RHAS"/>
    <property type="match status" value="1"/>
</dbReference>
<evidence type="ECO:0000256" key="1">
    <source>
        <dbReference type="ARBA" id="ARBA00023015"/>
    </source>
</evidence>
<keyword evidence="2" id="KW-0238">DNA-binding</keyword>
<dbReference type="RefSeq" id="WP_073280061.1">
    <property type="nucleotide sequence ID" value="NZ_FRAC01000037.1"/>
</dbReference>
<dbReference type="AlphaFoldDB" id="A0A1M7BJQ6"/>
<feature type="domain" description="HTH araC/xylS-type" evidence="4">
    <location>
        <begin position="381"/>
        <end position="478"/>
    </location>
</feature>
<accession>A0A1M7BJQ6</accession>
<gene>
    <name evidence="5" type="ORF">SAMN02745136_05153</name>
</gene>